<evidence type="ECO:0000256" key="5">
    <source>
        <dbReference type="ARBA" id="ARBA00023136"/>
    </source>
</evidence>
<gene>
    <name evidence="7" type="primary">yjbB</name>
    <name evidence="7" type="ORF">GARC_2363</name>
</gene>
<comment type="caution">
    <text evidence="7">The sequence shown here is derived from an EMBL/GenBank/DDBJ whole genome shotgun (WGS) entry which is preliminary data.</text>
</comment>
<evidence type="ECO:0000256" key="3">
    <source>
        <dbReference type="ARBA" id="ARBA00022692"/>
    </source>
</evidence>
<dbReference type="GO" id="GO:0005886">
    <property type="term" value="C:plasma membrane"/>
    <property type="evidence" value="ECO:0007669"/>
    <property type="project" value="UniProtKB-SubCell"/>
</dbReference>
<feature type="transmembrane region" description="Helical" evidence="6">
    <location>
        <begin position="175"/>
        <end position="192"/>
    </location>
</feature>
<feature type="transmembrane region" description="Helical" evidence="6">
    <location>
        <begin position="136"/>
        <end position="155"/>
    </location>
</feature>
<comment type="subcellular location">
    <subcellularLocation>
        <location evidence="1">Cell membrane</location>
        <topology evidence="1">Multi-pass membrane protein</topology>
    </subcellularLocation>
</comment>
<proteinExistence type="predicted"/>
<dbReference type="PANTHER" id="PTHR10010:SF46">
    <property type="entry name" value="SODIUM-DEPENDENT PHOSPHATE TRANSPORT PROTEIN 2B"/>
    <property type="match status" value="1"/>
</dbReference>
<keyword evidence="3 6" id="KW-0812">Transmembrane</keyword>
<feature type="transmembrane region" description="Helical" evidence="6">
    <location>
        <begin position="222"/>
        <end position="239"/>
    </location>
</feature>
<dbReference type="eggNOG" id="COG1283">
    <property type="taxonomic scope" value="Bacteria"/>
</dbReference>
<dbReference type="GO" id="GO:0005436">
    <property type="term" value="F:sodium:phosphate symporter activity"/>
    <property type="evidence" value="ECO:0007669"/>
    <property type="project" value="InterPro"/>
</dbReference>
<evidence type="ECO:0000256" key="2">
    <source>
        <dbReference type="ARBA" id="ARBA00022475"/>
    </source>
</evidence>
<keyword evidence="8" id="KW-1185">Reference proteome</keyword>
<feature type="transmembrane region" description="Helical" evidence="6">
    <location>
        <begin position="112"/>
        <end position="129"/>
    </location>
</feature>
<name>K6XFD5_9ALTE</name>
<keyword evidence="4 6" id="KW-1133">Transmembrane helix</keyword>
<evidence type="ECO:0000256" key="4">
    <source>
        <dbReference type="ARBA" id="ARBA00022989"/>
    </source>
</evidence>
<evidence type="ECO:0000313" key="8">
    <source>
        <dbReference type="Proteomes" id="UP000006327"/>
    </source>
</evidence>
<accession>K6XFD5</accession>
<dbReference type="Pfam" id="PF02690">
    <property type="entry name" value="Na_Pi_cotrans"/>
    <property type="match status" value="2"/>
</dbReference>
<sequence length="551" mass="59637">METITLIGAILGGLGLFLLAIGMMTDGLKLAAGTSLRRLLSESSRTPLRGIFSGCFMTAVVQSSSAVTVASIGFVNAGLISMRQALGIVYGANIGTTMTGWLVALLGFKFDIQAFALPMVGVGMILKMVKQKGKLASFGLALVGFGLFFIGIDVLKNAFEGLVQTFNISELSADGLSGIFTFLLVGIVMTMLTQSSSASIALTITAASSGMVGIYAAGAMVIGANIGTTSTAMLAAIGATPNAKRVAAAQVIFNTTTALVALVIMPVIFYLIEAFTHFFNITADIAISLAIFHSIFNVLGVLLVYPHNDRLARFLEGKFHARQEKDSRPQFLDNTIAQTPVLAVNALLLENLALSDKVMTLYSKSIQPSSSKAFDFENEVKIIKILSAEVSKFIANVGSSEMSEDTTADLATLLRIEQYFLSCTLSIERIDYQFEKRDKFSSYPLEQEITQYLTTVSTFMQSSRSMEFGTLDLLQEQLSELHSEHDRLKAKLLLEGTRSQISITQMSESIDCLSEVFRLAQEWHKGQVRIKTLQGKLDFKDSPVPEVVADD</sequence>
<organism evidence="7 8">
    <name type="scientific">Paraglaciecola arctica BSs20135</name>
    <dbReference type="NCBI Taxonomy" id="493475"/>
    <lineage>
        <taxon>Bacteria</taxon>
        <taxon>Pseudomonadati</taxon>
        <taxon>Pseudomonadota</taxon>
        <taxon>Gammaproteobacteria</taxon>
        <taxon>Alteromonadales</taxon>
        <taxon>Alteromonadaceae</taxon>
        <taxon>Paraglaciecola</taxon>
    </lineage>
</organism>
<feature type="transmembrane region" description="Helical" evidence="6">
    <location>
        <begin position="278"/>
        <end position="305"/>
    </location>
</feature>
<feature type="transmembrane region" description="Helical" evidence="6">
    <location>
        <begin position="87"/>
        <end position="106"/>
    </location>
</feature>
<dbReference type="RefSeq" id="WP_007620045.1">
    <property type="nucleotide sequence ID" value="NZ_BAEO01000029.1"/>
</dbReference>
<evidence type="ECO:0000256" key="1">
    <source>
        <dbReference type="ARBA" id="ARBA00004651"/>
    </source>
</evidence>
<dbReference type="PANTHER" id="PTHR10010">
    <property type="entry name" value="SOLUTE CARRIER FAMILY 34 SODIUM PHOSPHATE , MEMBER 2-RELATED"/>
    <property type="match status" value="1"/>
</dbReference>
<dbReference type="EMBL" id="BAEO01000029">
    <property type="protein sequence ID" value="GAC19329.1"/>
    <property type="molecule type" value="Genomic_DNA"/>
</dbReference>
<keyword evidence="2" id="KW-1003">Cell membrane</keyword>
<feature type="transmembrane region" description="Helical" evidence="6">
    <location>
        <begin position="50"/>
        <end position="75"/>
    </location>
</feature>
<protein>
    <submittedName>
        <fullName evidence="7">Phosphate:Na+ symporter</fullName>
    </submittedName>
</protein>
<feature type="transmembrane region" description="Helical" evidence="6">
    <location>
        <begin position="251"/>
        <end position="272"/>
    </location>
</feature>
<dbReference type="AlphaFoldDB" id="K6XFD5"/>
<dbReference type="Proteomes" id="UP000006327">
    <property type="component" value="Unassembled WGS sequence"/>
</dbReference>
<evidence type="ECO:0000313" key="7">
    <source>
        <dbReference type="EMBL" id="GAC19329.1"/>
    </source>
</evidence>
<dbReference type="STRING" id="493475.GARC_2363"/>
<dbReference type="NCBIfam" id="NF037997">
    <property type="entry name" value="Na_Pi_symport"/>
    <property type="match status" value="1"/>
</dbReference>
<dbReference type="GO" id="GO:0044341">
    <property type="term" value="P:sodium-dependent phosphate transport"/>
    <property type="evidence" value="ECO:0007669"/>
    <property type="project" value="InterPro"/>
</dbReference>
<dbReference type="OrthoDB" id="9763003at2"/>
<reference evidence="7 8" key="1">
    <citation type="journal article" date="2017" name="Antonie Van Leeuwenhoek">
        <title>Rhizobium rhizosphaerae sp. nov., a novel species isolated from rice rhizosphere.</title>
        <authorList>
            <person name="Zhao J.J."/>
            <person name="Zhang J."/>
            <person name="Zhang R.J."/>
            <person name="Zhang C.W."/>
            <person name="Yin H.Q."/>
            <person name="Zhang X.X."/>
        </authorList>
    </citation>
    <scope>NUCLEOTIDE SEQUENCE [LARGE SCALE GENOMIC DNA]</scope>
    <source>
        <strain evidence="7 8">BSs20135</strain>
    </source>
</reference>
<evidence type="ECO:0000256" key="6">
    <source>
        <dbReference type="SAM" id="Phobius"/>
    </source>
</evidence>
<dbReference type="InterPro" id="IPR003841">
    <property type="entry name" value="Na/Pi_transpt"/>
</dbReference>
<keyword evidence="5 6" id="KW-0472">Membrane</keyword>